<evidence type="ECO:0000313" key="1">
    <source>
        <dbReference type="EMBL" id="KAK2554299.1"/>
    </source>
</evidence>
<keyword evidence="2" id="KW-1185">Reference proteome</keyword>
<name>A0AAD9UY49_ACRCE</name>
<reference evidence="1" key="1">
    <citation type="journal article" date="2023" name="G3 (Bethesda)">
        <title>Whole genome assembly and annotation of the endangered Caribbean coral Acropora cervicornis.</title>
        <authorList>
            <person name="Selwyn J.D."/>
            <person name="Vollmer S.V."/>
        </authorList>
    </citation>
    <scope>NUCLEOTIDE SEQUENCE</scope>
    <source>
        <strain evidence="1">K2</strain>
    </source>
</reference>
<proteinExistence type="predicted"/>
<evidence type="ECO:0000313" key="2">
    <source>
        <dbReference type="Proteomes" id="UP001249851"/>
    </source>
</evidence>
<dbReference type="AlphaFoldDB" id="A0AAD9UY49"/>
<organism evidence="1 2">
    <name type="scientific">Acropora cervicornis</name>
    <name type="common">Staghorn coral</name>
    <dbReference type="NCBI Taxonomy" id="6130"/>
    <lineage>
        <taxon>Eukaryota</taxon>
        <taxon>Metazoa</taxon>
        <taxon>Cnidaria</taxon>
        <taxon>Anthozoa</taxon>
        <taxon>Hexacorallia</taxon>
        <taxon>Scleractinia</taxon>
        <taxon>Astrocoeniina</taxon>
        <taxon>Acroporidae</taxon>
        <taxon>Acropora</taxon>
    </lineage>
</organism>
<reference evidence="1" key="2">
    <citation type="journal article" date="2023" name="Science">
        <title>Genomic signatures of disease resistance in endangered staghorn corals.</title>
        <authorList>
            <person name="Vollmer S.V."/>
            <person name="Selwyn J.D."/>
            <person name="Despard B.A."/>
            <person name="Roesel C.L."/>
        </authorList>
    </citation>
    <scope>NUCLEOTIDE SEQUENCE</scope>
    <source>
        <strain evidence="1">K2</strain>
    </source>
</reference>
<dbReference type="Proteomes" id="UP001249851">
    <property type="component" value="Unassembled WGS sequence"/>
</dbReference>
<sequence length="176" mass="20380">MPITGTASDVGGMLSATSSRNTVILSSTDDVRLPYLGGVNCNLLQSPEVRWIPFYKLIRPFLQRFYFGDEWSDFCRATTSSVHIHREKVRWEADYNIYQYFYAVIIARIIDRNENRKSESAHKSVQLDLCCFSQMHEYLRFHSPGIAAPKFFCRLLMEAASIGELWIEISEYIMMA</sequence>
<dbReference type="EMBL" id="JARQWQ010000071">
    <property type="protein sequence ID" value="KAK2554299.1"/>
    <property type="molecule type" value="Genomic_DNA"/>
</dbReference>
<protein>
    <submittedName>
        <fullName evidence="1">Uncharacterized protein</fullName>
    </submittedName>
</protein>
<comment type="caution">
    <text evidence="1">The sequence shown here is derived from an EMBL/GenBank/DDBJ whole genome shotgun (WGS) entry which is preliminary data.</text>
</comment>
<accession>A0AAD9UY49</accession>
<gene>
    <name evidence="1" type="ORF">P5673_024307</name>
</gene>